<dbReference type="FunFam" id="1.10.287.70:FF:000006">
    <property type="entry name" value="Sodium channel protein"/>
    <property type="match status" value="1"/>
</dbReference>
<evidence type="ECO:0000256" key="12">
    <source>
        <dbReference type="ARBA" id="ARBA00023157"/>
    </source>
</evidence>
<evidence type="ECO:0000256" key="8">
    <source>
        <dbReference type="ARBA" id="ARBA00022989"/>
    </source>
</evidence>
<dbReference type="SMART" id="SM00409">
    <property type="entry name" value="IG"/>
    <property type="match status" value="1"/>
</dbReference>
<evidence type="ECO:0000256" key="11">
    <source>
        <dbReference type="ARBA" id="ARBA00023136"/>
    </source>
</evidence>
<evidence type="ECO:0000313" key="24">
    <source>
        <dbReference type="Proteomes" id="UP001148018"/>
    </source>
</evidence>
<feature type="transmembrane region" description="Helical" evidence="20">
    <location>
        <begin position="501"/>
        <end position="521"/>
    </location>
</feature>
<dbReference type="Gene3D" id="1.10.238.10">
    <property type="entry name" value="EF-hand"/>
    <property type="match status" value="1"/>
</dbReference>
<evidence type="ECO:0000256" key="2">
    <source>
        <dbReference type="ARBA" id="ARBA00022448"/>
    </source>
</evidence>
<evidence type="ECO:0000256" key="13">
    <source>
        <dbReference type="ARBA" id="ARBA00023180"/>
    </source>
</evidence>
<comment type="subcellular location">
    <subcellularLocation>
        <location evidence="1 20">Cell membrane</location>
        <topology evidence="1 20">Multi-pass membrane protein</topology>
    </subcellularLocation>
</comment>
<evidence type="ECO:0000256" key="19">
    <source>
        <dbReference type="ARBA" id="ARBA00064899"/>
    </source>
</evidence>
<dbReference type="Gene3D" id="1.10.287.70">
    <property type="match status" value="3"/>
</dbReference>
<dbReference type="EMBL" id="JANIIK010000040">
    <property type="protein sequence ID" value="KAJ3608051.1"/>
    <property type="molecule type" value="Genomic_DNA"/>
</dbReference>
<feature type="transmembrane region" description="Helical" evidence="20">
    <location>
        <begin position="438"/>
        <end position="456"/>
    </location>
</feature>
<dbReference type="Proteomes" id="UP001148018">
    <property type="component" value="Unassembled WGS sequence"/>
</dbReference>
<keyword evidence="8 20" id="KW-1133">Transmembrane helix</keyword>
<dbReference type="GO" id="GO:0019228">
    <property type="term" value="P:neuronal action potential"/>
    <property type="evidence" value="ECO:0007669"/>
    <property type="project" value="TreeGrafter"/>
</dbReference>
<feature type="transmembrane region" description="Helical" evidence="20">
    <location>
        <begin position="887"/>
        <end position="907"/>
    </location>
</feature>
<dbReference type="InterPro" id="IPR027359">
    <property type="entry name" value="Volt_channel_dom_sf"/>
</dbReference>
<feature type="transmembrane region" description="Helical" evidence="20">
    <location>
        <begin position="116"/>
        <end position="136"/>
    </location>
</feature>
<feature type="transmembrane region" description="Helical" evidence="20">
    <location>
        <begin position="1321"/>
        <end position="1344"/>
    </location>
</feature>
<dbReference type="Pfam" id="PF24609">
    <property type="entry name" value="IQ_SCN5A_C"/>
    <property type="match status" value="1"/>
</dbReference>
<dbReference type="PANTHER" id="PTHR10037">
    <property type="entry name" value="VOLTAGE-GATED CATION CHANNEL CALCIUM AND SODIUM"/>
    <property type="match status" value="1"/>
</dbReference>
<evidence type="ECO:0000256" key="14">
    <source>
        <dbReference type="ARBA" id="ARBA00023201"/>
    </source>
</evidence>
<feature type="coiled-coil region" evidence="21">
    <location>
        <begin position="285"/>
        <end position="319"/>
    </location>
</feature>
<dbReference type="GO" id="GO:0005248">
    <property type="term" value="F:voltage-gated sodium channel activity"/>
    <property type="evidence" value="ECO:0007669"/>
    <property type="project" value="InterPro"/>
</dbReference>
<accession>A0A9Q0IT13</accession>
<comment type="catalytic activity">
    <reaction evidence="16">
        <text>Na(+)(in) = Na(+)(out)</text>
        <dbReference type="Rhea" id="RHEA:34963"/>
        <dbReference type="ChEBI" id="CHEBI:29101"/>
    </reaction>
</comment>
<evidence type="ECO:0000256" key="4">
    <source>
        <dbReference type="ARBA" id="ARBA00022475"/>
    </source>
</evidence>
<keyword evidence="15 20" id="KW-0407">Ion channel</keyword>
<organism evidence="23 24">
    <name type="scientific">Muraenolepis orangiensis</name>
    <name type="common">Patagonian moray cod</name>
    <dbReference type="NCBI Taxonomy" id="630683"/>
    <lineage>
        <taxon>Eukaryota</taxon>
        <taxon>Metazoa</taxon>
        <taxon>Chordata</taxon>
        <taxon>Craniata</taxon>
        <taxon>Vertebrata</taxon>
        <taxon>Euteleostomi</taxon>
        <taxon>Actinopterygii</taxon>
        <taxon>Neopterygii</taxon>
        <taxon>Teleostei</taxon>
        <taxon>Neoteleostei</taxon>
        <taxon>Acanthomorphata</taxon>
        <taxon>Zeiogadaria</taxon>
        <taxon>Gadariae</taxon>
        <taxon>Gadiformes</taxon>
        <taxon>Muraenolepidoidei</taxon>
        <taxon>Muraenolepididae</taxon>
        <taxon>Muraenolepis</taxon>
    </lineage>
</organism>
<proteinExistence type="inferred from homology"/>
<evidence type="ECO:0000256" key="3">
    <source>
        <dbReference type="ARBA" id="ARBA00022461"/>
    </source>
</evidence>
<keyword evidence="21" id="KW-0175">Coiled coil</keyword>
<feature type="transmembrane region" description="Helical" evidence="20">
    <location>
        <begin position="542"/>
        <end position="571"/>
    </location>
</feature>
<feature type="transmembrane region" description="Helical" evidence="20">
    <location>
        <begin position="1164"/>
        <end position="1183"/>
    </location>
</feature>
<evidence type="ECO:0000259" key="22">
    <source>
        <dbReference type="PROSITE" id="PS50835"/>
    </source>
</evidence>
<comment type="function">
    <text evidence="20">Mediates the voltage-dependent sodium ion permeability of excitable membranes. Assuming opened or closed conformations in response to the voltage difference across the membrane, the protein forms a sodium-selective channel through which Na(+) ions may pass in accordance with their electrochemical gradient.</text>
</comment>
<keyword evidence="5 20" id="KW-0812">Transmembrane</keyword>
<dbReference type="GO" id="GO:0086010">
    <property type="term" value="P:membrane depolarization during action potential"/>
    <property type="evidence" value="ECO:0007669"/>
    <property type="project" value="TreeGrafter"/>
</dbReference>
<feature type="transmembrane region" description="Helical" evidence="20">
    <location>
        <begin position="633"/>
        <end position="656"/>
    </location>
</feature>
<dbReference type="InterPro" id="IPR003599">
    <property type="entry name" value="Ig_sub"/>
</dbReference>
<feature type="transmembrane region" description="Helical" evidence="20">
    <location>
        <begin position="820"/>
        <end position="838"/>
    </location>
</feature>
<comment type="similarity">
    <text evidence="17">Belongs to the sodium channel (TC 1.A.1.10) family. Nav1.4/SCN4A subfamily.</text>
</comment>
<keyword evidence="24" id="KW-1185">Reference proteome</keyword>
<evidence type="ECO:0000256" key="15">
    <source>
        <dbReference type="ARBA" id="ARBA00023303"/>
    </source>
</evidence>
<comment type="caution">
    <text evidence="23">The sequence shown here is derived from an EMBL/GenBank/DDBJ whole genome shotgun (WGS) entry which is preliminary data.</text>
</comment>
<keyword evidence="14 20" id="KW-0739">Sodium transport</keyword>
<dbReference type="PROSITE" id="PS50835">
    <property type="entry name" value="IG_LIKE"/>
    <property type="match status" value="1"/>
</dbReference>
<dbReference type="PROSITE" id="PS50096">
    <property type="entry name" value="IQ"/>
    <property type="match status" value="1"/>
</dbReference>
<keyword evidence="12" id="KW-1015">Disulfide bond</keyword>
<dbReference type="SUPFAM" id="SSF81324">
    <property type="entry name" value="Voltage-gated potassium channels"/>
    <property type="match status" value="4"/>
</dbReference>
<feature type="transmembrane region" description="Helical" evidence="20">
    <location>
        <begin position="1100"/>
        <end position="1118"/>
    </location>
</feature>
<dbReference type="InterPro" id="IPR007110">
    <property type="entry name" value="Ig-like_dom"/>
</dbReference>
<name>A0A9Q0IT13_9TELE</name>
<dbReference type="Gene3D" id="2.60.40.10">
    <property type="entry name" value="Immunoglobulins"/>
    <property type="match status" value="1"/>
</dbReference>
<comment type="subunit">
    <text evidence="19">Voltage-gated sodium (Nav) channels consist of an ion-conducting alpha subunit which is functional on its own associated with regulatory beta subunits.</text>
</comment>
<evidence type="ECO:0000256" key="9">
    <source>
        <dbReference type="ARBA" id="ARBA00023053"/>
    </source>
</evidence>
<dbReference type="Pfam" id="PF00520">
    <property type="entry name" value="Ion_trans"/>
    <property type="match status" value="4"/>
</dbReference>
<comment type="caution">
    <text evidence="20">Lacks conserved residue(s) required for the propagation of feature annotation.</text>
</comment>
<feature type="domain" description="Ig-like" evidence="22">
    <location>
        <begin position="1618"/>
        <end position="1721"/>
    </location>
</feature>
<dbReference type="CDD" id="cd13433">
    <property type="entry name" value="Na_channel_gate"/>
    <property type="match status" value="1"/>
</dbReference>
<keyword evidence="3 20" id="KW-0894">Sodium channel</keyword>
<feature type="transmembrane region" description="Helical" evidence="20">
    <location>
        <begin position="859"/>
        <end position="881"/>
    </location>
</feature>
<dbReference type="InterPro" id="IPR043203">
    <property type="entry name" value="VGCC_Ca_Na"/>
</dbReference>
<dbReference type="OrthoDB" id="2984333at2759"/>
<dbReference type="Gene3D" id="1.20.5.1190">
    <property type="entry name" value="iswi atpase"/>
    <property type="match status" value="1"/>
</dbReference>
<evidence type="ECO:0000256" key="21">
    <source>
        <dbReference type="SAM" id="Coils"/>
    </source>
</evidence>
<dbReference type="InterPro" id="IPR013783">
    <property type="entry name" value="Ig-like_fold"/>
</dbReference>
<keyword evidence="13" id="KW-0325">Glycoprotein</keyword>
<gene>
    <name evidence="23" type="ORF">NHX12_025101</name>
</gene>
<keyword evidence="10 20" id="KW-0406">Ion transport</keyword>
<keyword evidence="2 20" id="KW-0813">Transport</keyword>
<dbReference type="Gene3D" id="1.20.120.350">
    <property type="entry name" value="Voltage-gated potassium channels. Chain C"/>
    <property type="match status" value="4"/>
</dbReference>
<evidence type="ECO:0000256" key="1">
    <source>
        <dbReference type="ARBA" id="ARBA00004651"/>
    </source>
</evidence>
<keyword evidence="4" id="KW-1003">Cell membrane</keyword>
<evidence type="ECO:0000256" key="5">
    <source>
        <dbReference type="ARBA" id="ARBA00022692"/>
    </source>
</evidence>
<keyword evidence="9 20" id="KW-0915">Sodium</keyword>
<dbReference type="FunFam" id="1.20.120.350:FF:000002">
    <property type="entry name" value="Sodium channel protein"/>
    <property type="match status" value="1"/>
</dbReference>
<feature type="transmembrane region" description="Helical" evidence="20">
    <location>
        <begin position="936"/>
        <end position="962"/>
    </location>
</feature>
<feature type="transmembrane region" description="Helical" evidence="20">
    <location>
        <begin position="1231"/>
        <end position="1253"/>
    </location>
</feature>
<dbReference type="InterPro" id="IPR044564">
    <property type="entry name" value="Na_chnl_inactivation_gate"/>
</dbReference>
<dbReference type="FunFam" id="1.10.238.10:FF:000002">
    <property type="entry name" value="Sodium channel protein"/>
    <property type="match status" value="1"/>
</dbReference>
<dbReference type="InterPro" id="IPR001696">
    <property type="entry name" value="Na_channel_asu"/>
</dbReference>
<dbReference type="FunFam" id="1.20.120.350:FF:000003">
    <property type="entry name" value="Voltage-dependent sodium channel"/>
    <property type="match status" value="1"/>
</dbReference>
<dbReference type="PANTHER" id="PTHR10037:SF223">
    <property type="entry name" value="SODIUM CHANNEL PROTEIN TYPE 4 SUBUNIT ALPHA"/>
    <property type="match status" value="1"/>
</dbReference>
<feature type="transmembrane region" description="Helical" evidence="20">
    <location>
        <begin position="1130"/>
        <end position="1152"/>
    </location>
</feature>
<dbReference type="FunFam" id="1.20.120.350:FF:000004">
    <property type="entry name" value="Sodium channel protein"/>
    <property type="match status" value="1"/>
</dbReference>
<dbReference type="GO" id="GO:0001518">
    <property type="term" value="C:voltage-gated sodium channel complex"/>
    <property type="evidence" value="ECO:0007669"/>
    <property type="project" value="UniProtKB-UniRule"/>
</dbReference>
<dbReference type="InterPro" id="IPR036179">
    <property type="entry name" value="Ig-like_dom_sf"/>
</dbReference>
<keyword evidence="6" id="KW-0677">Repeat</keyword>
<evidence type="ECO:0000256" key="18">
    <source>
        <dbReference type="ARBA" id="ARBA00055248"/>
    </source>
</evidence>
<feature type="transmembrane region" description="Helical" evidence="20">
    <location>
        <begin position="261"/>
        <end position="288"/>
    </location>
</feature>
<evidence type="ECO:0000256" key="6">
    <source>
        <dbReference type="ARBA" id="ARBA00022737"/>
    </source>
</evidence>
<feature type="transmembrane region" description="Helical" evidence="20">
    <location>
        <begin position="468"/>
        <end position="489"/>
    </location>
</feature>
<keyword evidence="11 20" id="KW-0472">Membrane</keyword>
<evidence type="ECO:0000256" key="16">
    <source>
        <dbReference type="ARBA" id="ARBA00036239"/>
    </source>
</evidence>
<keyword evidence="7 20" id="KW-0851">Voltage-gated channel</keyword>
<protein>
    <recommendedName>
        <fullName evidence="20">Sodium channel protein</fullName>
    </recommendedName>
</protein>
<dbReference type="FunFam" id="1.20.120.350:FF:000005">
    <property type="entry name" value="Sodium channel protein"/>
    <property type="match status" value="1"/>
</dbReference>
<dbReference type="InterPro" id="IPR010526">
    <property type="entry name" value="Na_trans_assoc_dom"/>
</dbReference>
<dbReference type="InterPro" id="IPR058542">
    <property type="entry name" value="IQ_SCN5A_C"/>
</dbReference>
<evidence type="ECO:0000256" key="10">
    <source>
        <dbReference type="ARBA" id="ARBA00023065"/>
    </source>
</evidence>
<dbReference type="SUPFAM" id="SSF48726">
    <property type="entry name" value="Immunoglobulin"/>
    <property type="match status" value="1"/>
</dbReference>
<dbReference type="PRINTS" id="PR00170">
    <property type="entry name" value="NACHANNEL"/>
</dbReference>
<evidence type="ECO:0000256" key="20">
    <source>
        <dbReference type="RuleBase" id="RU361132"/>
    </source>
</evidence>
<reference evidence="23" key="1">
    <citation type="submission" date="2022-07" db="EMBL/GenBank/DDBJ databases">
        <title>Chromosome-level genome of Muraenolepis orangiensis.</title>
        <authorList>
            <person name="Kim J."/>
        </authorList>
    </citation>
    <scope>NUCLEOTIDE SEQUENCE</scope>
    <source>
        <strain evidence="23">KU_S4_2022</strain>
        <tissue evidence="23">Muscle</tissue>
    </source>
</reference>
<dbReference type="InterPro" id="IPR005821">
    <property type="entry name" value="Ion_trans_dom"/>
</dbReference>
<evidence type="ECO:0000256" key="17">
    <source>
        <dbReference type="ARBA" id="ARBA00038083"/>
    </source>
</evidence>
<dbReference type="FunFam" id="1.10.287.70:FF:000001">
    <property type="entry name" value="Sodium channel protein"/>
    <property type="match status" value="1"/>
</dbReference>
<evidence type="ECO:0000313" key="23">
    <source>
        <dbReference type="EMBL" id="KAJ3608051.1"/>
    </source>
</evidence>
<sequence length="1805" mass="202928">MLTILANCFFMTMSNPPAWSKTVEYVFTGIYTFEATTKVLARGFCVGSFTFLRDPWNWLDFMVISMAYLTEFVDLGNVSALRTFRVLRALKTITVIPGLKTIVGALIQSVKKMVDVMVLTVFALAVFALVGLQLFMGNLRQKCVRWPPPGNGTAVGFGDVTPTPGAMATGNYTFDFREYIENTDNHYYLEGSLDALLCGNSSDAGRCPEGYMCMKAGRNPNYGYTSFDSFGWAFLALFRLMTQDYWENVFQLILRAAGKTYMLFFVVIIFLGSFYLINLILAVVAMAYDEQNEATQREAREKEEEFQRLLEQLKRQDQGVLGGSSSTLASKKSLSRHTPLEVADDQGAGAQVLTDCNGRIIPRLLVRAPTIEREPGLKHRTASALTVATLAVMEELEEAQRPFSPGWYRFADLFLKWDCCEVWVLFKGWVNLVVMDPFVDLGITICIVLNTLFMAMEHYPMTPQFDHMLSVGNLVFTGIFAAEMFFKLIAMDPYYYFQVGWNIFDSIIVTMSLVELGLANVQGLSVLRSFRLLAKSWPTLNMLIKIIGNSVGALGNLTLVLAIIVFIFAVVGMQLFGKSYKECVCKISEDCVLPRWHMHDFFHSFLIVFRILCGEWIETMWDCMEVAGTGMCLIVFMMVMVIGNLVVLNLFLALLLSSFSGDNLSTEEDGELNNLQIAIGRISRGVAWTKTLLRRAAAPLLRRVTRGGPKGGGAIEMNHLDAADGGGSSEDDGISYCVVEGQPGARGDDDTANCLVEGRRGCLLMGKTDDDGDSSVCSTACFTDECVRRWACLTVDISQGRGKTWWNIRRTCFTIVEHDWFETFIIFMILLSSGALAFEDIYIERRRTVKIILEYADKVFTYVFIVEMVLKLVAYGFKTYFTNAWCWLDFFIVDVSLISLAANWMGYSDLGPIKSLRTLRALRPLRALSRFEGMRVVVNALVGAIPSIFNVLLVCLIFWLIFSIMGVNLFAGKFYRCINTTTEELFPMDQVNNHSDCLALQEATGEARWVNVKVNYDNVATGYLSLLQVATFKGWMDIMYAAVDSREQKKKINKDIFMTEEQKKYYEAMKKLGSKKPQKPIPRPTNLIQGVVFDFISQQFFDIFIMVLICLNMVTMMVETDDQSPEKEDFLFKLNVAFIAVFTGECTLKLFALRQYFFTNGWNIFDFVVVILSIAGTMLSDIIEKYFVSPTLFRVIRLARIGRILRLIKGAKGIRTLLFALMMSLPALFNIGLLLFLIMFIFSIFGMSNFAYVKKQAGIDDMFNFETFGGSIVCLFEITTSAGWDGLLLPILNREAPDCDPDAENPGTDVRGNCGNPGMAIMFFCGYIIISFLVVVNMYIAIILENFNVAQEESGDALCEEDFEMFNETWEKFDVEGTQFIEYGRLSDFCDALQAPLRVAKPNRMRLIEMDMPLVIGDRIHCLDILLAVTQIVLGDTVEMAAMRESIKAKFVMSNPTSDSFAPITTTLRHKEEELAALVIQRVYRQHLLKRSIRHASFMRRSKRMKVKEENPEEKEGLLARRMALFYGSEADLFDQEVEREVRVELEAPPSQELDQHGALNSPDLVVVPVEVTSEVVLHSAPQPKVLNSYEGLHESVRWKWSSHAQLCAVVCGGAPLPQAFDISQNPRFYGVKAGRSVVIYCVCPLALPLQVDWTRALDSDPGVEEALDPGDRVVMHEGTDQSNPFLLLVAVVPRDSGVYYCRVNGTRGPGTGLQVLRSVSAHKVQQRSTMKDALILLQGAMLATCVAVPLLRRYTLVKKEDAIYEDPPQDHIYEGLVVETCDGDIYEDISAYAQTCGAEAPWEN</sequence>
<evidence type="ECO:0000256" key="7">
    <source>
        <dbReference type="ARBA" id="ARBA00022882"/>
    </source>
</evidence>
<comment type="function">
    <text evidence="18">Pore-forming subunit of a voltage-gated sodium (Nav) channel that directly mediates the depolarizing phase of action potentials in excitable membranes. Navs, also called VGSCs (voltage-gated sodium channels) or VDSCs (voltage-dependent sodium channels), operate by switching between closed and open conformations depending on the voltage difference across the membrane. In the open conformation they allow Na(+) ions to selectively pass through the pore, along their electrochemical gradient. The influx of Na+ ions provokes membrane depolarization, initiating the propagation of electrical signals throughout cells and tissues.</text>
</comment>
<dbReference type="Pfam" id="PF06512">
    <property type="entry name" value="Na_trans_assoc"/>
    <property type="match status" value="1"/>
</dbReference>